<dbReference type="OMA" id="WHPLDSL"/>
<evidence type="ECO:0000256" key="1">
    <source>
        <dbReference type="ARBA" id="ARBA00023242"/>
    </source>
</evidence>
<dbReference type="InterPro" id="IPR021858">
    <property type="entry name" value="Fun_TF"/>
</dbReference>
<dbReference type="Pfam" id="PF11951">
    <property type="entry name" value="Fungal_trans_2"/>
    <property type="match status" value="1"/>
</dbReference>
<dbReference type="OrthoDB" id="194358at2759"/>
<dbReference type="AlphaFoldDB" id="W3WJ84"/>
<sequence length="319" mass="35341">MQKNNFNPSDPLYDADIKTILGYQSSGFLLRAMLAVGALEASKWDNRSSALEKHYLQDSQSGIQSYSAAIVELRNHMEFHESPSQIQVLWTTLFVGLFELMHDSTGAGWIKHMVHGTSKAVAATGPEFFQSKPGRSFFAQARVFEACRAIIFNDATFLTGPQWLDFSTQTRDESVPASVSPPDSLNDLLIIVVLCSKLSVRVGHFVREYNQLNPVDATSIAADFAIEGGRLRERLRSWREANSIVSSISLPLDTHGFHNEQISVPSGEALLANAFFSATAIYLSGIFDYNVTLWKGSMVSPPTLNEQDIQAHSCRGKIY</sequence>
<dbReference type="PANTHER" id="PTHR38111">
    <property type="entry name" value="ZN(2)-C6 FUNGAL-TYPE DOMAIN-CONTAINING PROTEIN-RELATED"/>
    <property type="match status" value="1"/>
</dbReference>
<dbReference type="KEGG" id="pfy:PFICI_14770"/>
<organism evidence="2 3">
    <name type="scientific">Pestalotiopsis fici (strain W106-1 / CGMCC3.15140)</name>
    <dbReference type="NCBI Taxonomy" id="1229662"/>
    <lineage>
        <taxon>Eukaryota</taxon>
        <taxon>Fungi</taxon>
        <taxon>Dikarya</taxon>
        <taxon>Ascomycota</taxon>
        <taxon>Pezizomycotina</taxon>
        <taxon>Sordariomycetes</taxon>
        <taxon>Xylariomycetidae</taxon>
        <taxon>Amphisphaeriales</taxon>
        <taxon>Sporocadaceae</taxon>
        <taxon>Pestalotiopsis</taxon>
    </lineage>
</organism>
<reference evidence="3" key="1">
    <citation type="journal article" date="2015" name="BMC Genomics">
        <title>Genomic and transcriptomic analysis of the endophytic fungus Pestalotiopsis fici reveals its lifestyle and high potential for synthesis of natural products.</title>
        <authorList>
            <person name="Wang X."/>
            <person name="Zhang X."/>
            <person name="Liu L."/>
            <person name="Xiang M."/>
            <person name="Wang W."/>
            <person name="Sun X."/>
            <person name="Che Y."/>
            <person name="Guo L."/>
            <person name="Liu G."/>
            <person name="Guo L."/>
            <person name="Wang C."/>
            <person name="Yin W.B."/>
            <person name="Stadler M."/>
            <person name="Zhang X."/>
            <person name="Liu X."/>
        </authorList>
    </citation>
    <scope>NUCLEOTIDE SEQUENCE [LARGE SCALE GENOMIC DNA]</scope>
    <source>
        <strain evidence="3">W106-1 / CGMCC3.15140</strain>
    </source>
</reference>
<dbReference type="HOGENOM" id="CLU_044233_0_0_1"/>
<dbReference type="EMBL" id="KI912121">
    <property type="protein sequence ID" value="ETS73824.1"/>
    <property type="molecule type" value="Genomic_DNA"/>
</dbReference>
<evidence type="ECO:0008006" key="4">
    <source>
        <dbReference type="Google" id="ProtNLM"/>
    </source>
</evidence>
<keyword evidence="1" id="KW-0539">Nucleus</keyword>
<dbReference type="eggNOG" id="ENOG502S0PW">
    <property type="taxonomic scope" value="Eukaryota"/>
</dbReference>
<protein>
    <recommendedName>
        <fullName evidence="4">Transcription factor domain-containing protein</fullName>
    </recommendedName>
</protein>
<evidence type="ECO:0000313" key="2">
    <source>
        <dbReference type="EMBL" id="ETS73824.1"/>
    </source>
</evidence>
<dbReference type="GeneID" id="19279783"/>
<proteinExistence type="predicted"/>
<keyword evidence="3" id="KW-1185">Reference proteome</keyword>
<dbReference type="InterPro" id="IPR053178">
    <property type="entry name" value="Osmoadaptation_assoc"/>
</dbReference>
<evidence type="ECO:0000313" key="3">
    <source>
        <dbReference type="Proteomes" id="UP000030651"/>
    </source>
</evidence>
<accession>W3WJ84</accession>
<dbReference type="Proteomes" id="UP000030651">
    <property type="component" value="Unassembled WGS sequence"/>
</dbReference>
<dbReference type="PANTHER" id="PTHR38111:SF2">
    <property type="entry name" value="FINGER DOMAIN PROTEIN, PUTATIVE (AFU_ORTHOLOGUE AFUA_1G01560)-RELATED"/>
    <property type="match status" value="1"/>
</dbReference>
<name>W3WJ84_PESFW</name>
<dbReference type="RefSeq" id="XP_007841542.1">
    <property type="nucleotide sequence ID" value="XM_007843351.1"/>
</dbReference>
<gene>
    <name evidence="2" type="ORF">PFICI_14770</name>
</gene>
<dbReference type="InParanoid" id="W3WJ84"/>